<accession>A0ABS2PDS1</accession>
<sequence length="69" mass="8110">MKREQLIETLEERKLTEVLTLIEEAENGEFDELELVESLGLLQDQQLNDAVIDYLKSLDVEIIYVRDEE</sequence>
<gene>
    <name evidence="1" type="ORF">JOD17_002573</name>
</gene>
<evidence type="ECO:0008006" key="3">
    <source>
        <dbReference type="Google" id="ProtNLM"/>
    </source>
</evidence>
<keyword evidence="2" id="KW-1185">Reference proteome</keyword>
<name>A0ABS2PDS1_9BACL</name>
<proteinExistence type="predicted"/>
<evidence type="ECO:0000313" key="2">
    <source>
        <dbReference type="Proteomes" id="UP000741863"/>
    </source>
</evidence>
<dbReference type="RefSeq" id="WP_204698152.1">
    <property type="nucleotide sequence ID" value="NZ_JAFBEC010000007.1"/>
</dbReference>
<comment type="caution">
    <text evidence="1">The sequence shown here is derived from an EMBL/GenBank/DDBJ whole genome shotgun (WGS) entry which is preliminary data.</text>
</comment>
<dbReference type="Proteomes" id="UP000741863">
    <property type="component" value="Unassembled WGS sequence"/>
</dbReference>
<dbReference type="EMBL" id="JAFBEC010000007">
    <property type="protein sequence ID" value="MBM7633479.1"/>
    <property type="molecule type" value="Genomic_DNA"/>
</dbReference>
<evidence type="ECO:0000313" key="1">
    <source>
        <dbReference type="EMBL" id="MBM7633479.1"/>
    </source>
</evidence>
<reference evidence="1 2" key="1">
    <citation type="submission" date="2021-01" db="EMBL/GenBank/DDBJ databases">
        <title>Genomic Encyclopedia of Type Strains, Phase IV (KMG-IV): sequencing the most valuable type-strain genomes for metagenomic binning, comparative biology and taxonomic classification.</title>
        <authorList>
            <person name="Goeker M."/>
        </authorList>
    </citation>
    <scope>NUCLEOTIDE SEQUENCE [LARGE SCALE GENOMIC DNA]</scope>
    <source>
        <strain evidence="1 2">DSM 25540</strain>
    </source>
</reference>
<organism evidence="1 2">
    <name type="scientific">Geomicrobium sediminis</name>
    <dbReference type="NCBI Taxonomy" id="1347788"/>
    <lineage>
        <taxon>Bacteria</taxon>
        <taxon>Bacillati</taxon>
        <taxon>Bacillota</taxon>
        <taxon>Bacilli</taxon>
        <taxon>Bacillales</taxon>
        <taxon>Geomicrobium</taxon>
    </lineage>
</organism>
<protein>
    <recommendedName>
        <fullName evidence="3">RNA polymerase sigma factor 70 region 1.1 domain-containing protein</fullName>
    </recommendedName>
</protein>